<organism evidence="2 3">
    <name type="scientific">Streptomyces uncialis</name>
    <dbReference type="NCBI Taxonomy" id="1048205"/>
    <lineage>
        <taxon>Bacteria</taxon>
        <taxon>Bacillati</taxon>
        <taxon>Actinomycetota</taxon>
        <taxon>Actinomycetes</taxon>
        <taxon>Kitasatosporales</taxon>
        <taxon>Streptomycetaceae</taxon>
        <taxon>Streptomyces</taxon>
    </lineage>
</organism>
<reference evidence="2 3" key="1">
    <citation type="submission" date="2015-06" db="EMBL/GenBank/DDBJ databases">
        <title>Cloning and characterization of the uncialamcin biosynthetic gene cluster.</title>
        <authorList>
            <person name="Yan X."/>
            <person name="Huang T."/>
            <person name="Ge H."/>
            <person name="Shen B."/>
        </authorList>
    </citation>
    <scope>NUCLEOTIDE SEQUENCE [LARGE SCALE GENOMIC DNA]</scope>
    <source>
        <strain evidence="2 3">DCA2648</strain>
    </source>
</reference>
<dbReference type="InterPro" id="IPR051207">
    <property type="entry name" value="ComplexI_NDUFA9_subunit"/>
</dbReference>
<dbReference type="Gene3D" id="3.40.50.720">
    <property type="entry name" value="NAD(P)-binding Rossmann-like Domain"/>
    <property type="match status" value="1"/>
</dbReference>
<dbReference type="GO" id="GO:0044877">
    <property type="term" value="F:protein-containing complex binding"/>
    <property type="evidence" value="ECO:0007669"/>
    <property type="project" value="TreeGrafter"/>
</dbReference>
<accession>A0A1Q4V4L4</accession>
<dbReference type="STRING" id="1048205.AB852_22505"/>
<comment type="caution">
    <text evidence="2">The sequence shown here is derived from an EMBL/GenBank/DDBJ whole genome shotgun (WGS) entry which is preliminary data.</text>
</comment>
<evidence type="ECO:0000259" key="1">
    <source>
        <dbReference type="Pfam" id="PF13460"/>
    </source>
</evidence>
<feature type="domain" description="NAD(P)-binding" evidence="1">
    <location>
        <begin position="8"/>
        <end position="131"/>
    </location>
</feature>
<dbReference type="RefSeq" id="WP_073792377.1">
    <property type="nucleotide sequence ID" value="NZ_CP109290.1"/>
</dbReference>
<dbReference type="Pfam" id="PF13460">
    <property type="entry name" value="NAD_binding_10"/>
    <property type="match status" value="1"/>
</dbReference>
<dbReference type="GeneID" id="96796233"/>
<gene>
    <name evidence="2" type="ORF">AB852_22505</name>
</gene>
<dbReference type="AlphaFoldDB" id="A0A1Q4V4L4"/>
<evidence type="ECO:0000313" key="3">
    <source>
        <dbReference type="Proteomes" id="UP000186455"/>
    </source>
</evidence>
<dbReference type="InterPro" id="IPR016040">
    <property type="entry name" value="NAD(P)-bd_dom"/>
</dbReference>
<proteinExistence type="predicted"/>
<protein>
    <submittedName>
        <fullName evidence="2">Nucleoside-diphosphate sugar epimerase</fullName>
    </submittedName>
</protein>
<name>A0A1Q4V4L4_9ACTN</name>
<sequence length="257" mass="27048">MTTMLVTGGTGTLGRLVVERLRGAGHEVRVLSRSSQPYAVDLVKGTGPLDDAVTGVEVVVHCASGRRGDEAAAWNLIEAARRAGVRHLVYISIVGVDRVPFGYYRAKHAVEGRIASSGLGWTVLRATQFHDLVLTLLTALARPPVMFVPAGVADQPVEVREVADRLAQLAAGEPAGRVPDLGGPQVLEFRELAAAYQAAGGRRRRIVPVRLPGKLVGALRSGAHLAPERAVGRVTFADFLTSVRGPSKGAGGENSSS</sequence>
<dbReference type="InterPro" id="IPR036291">
    <property type="entry name" value="NAD(P)-bd_dom_sf"/>
</dbReference>
<dbReference type="PANTHER" id="PTHR12126">
    <property type="entry name" value="NADH-UBIQUINONE OXIDOREDUCTASE 39 KDA SUBUNIT-RELATED"/>
    <property type="match status" value="1"/>
</dbReference>
<keyword evidence="3" id="KW-1185">Reference proteome</keyword>
<dbReference type="Proteomes" id="UP000186455">
    <property type="component" value="Unassembled WGS sequence"/>
</dbReference>
<dbReference type="PANTHER" id="PTHR12126:SF11">
    <property type="entry name" value="NADH DEHYDROGENASE [UBIQUINONE] 1 ALPHA SUBCOMPLEX SUBUNIT 9, MITOCHONDRIAL"/>
    <property type="match status" value="1"/>
</dbReference>
<dbReference type="SUPFAM" id="SSF51735">
    <property type="entry name" value="NAD(P)-binding Rossmann-fold domains"/>
    <property type="match status" value="1"/>
</dbReference>
<dbReference type="EMBL" id="LFBV01000006">
    <property type="protein sequence ID" value="OKH92757.1"/>
    <property type="molecule type" value="Genomic_DNA"/>
</dbReference>
<evidence type="ECO:0000313" key="2">
    <source>
        <dbReference type="EMBL" id="OKH92757.1"/>
    </source>
</evidence>